<protein>
    <submittedName>
        <fullName evidence="4">Uncharacterized protein</fullName>
    </submittedName>
</protein>
<keyword evidence="5" id="KW-1185">Reference proteome</keyword>
<evidence type="ECO:0000313" key="4">
    <source>
        <dbReference type="EMBL" id="KAF2083696.1"/>
    </source>
</evidence>
<reference evidence="4" key="1">
    <citation type="journal article" date="2020" name="Stud. Mycol.">
        <title>101 Dothideomycetes genomes: a test case for predicting lifestyles and emergence of pathogens.</title>
        <authorList>
            <person name="Haridas S."/>
            <person name="Albert R."/>
            <person name="Binder M."/>
            <person name="Bloem J."/>
            <person name="Labutti K."/>
            <person name="Salamov A."/>
            <person name="Andreopoulos B."/>
            <person name="Baker S."/>
            <person name="Barry K."/>
            <person name="Bills G."/>
            <person name="Bluhm B."/>
            <person name="Cannon C."/>
            <person name="Castanera R."/>
            <person name="Culley D."/>
            <person name="Daum C."/>
            <person name="Ezra D."/>
            <person name="Gonzalez J."/>
            <person name="Henrissat B."/>
            <person name="Kuo A."/>
            <person name="Liang C."/>
            <person name="Lipzen A."/>
            <person name="Lutzoni F."/>
            <person name="Magnuson J."/>
            <person name="Mondo S."/>
            <person name="Nolan M."/>
            <person name="Ohm R."/>
            <person name="Pangilinan J."/>
            <person name="Park H.-J."/>
            <person name="Ramirez L."/>
            <person name="Alfaro M."/>
            <person name="Sun H."/>
            <person name="Tritt A."/>
            <person name="Yoshinaga Y."/>
            <person name="Zwiers L.-H."/>
            <person name="Turgeon B."/>
            <person name="Goodwin S."/>
            <person name="Spatafora J."/>
            <person name="Crous P."/>
            <person name="Grigoriev I."/>
        </authorList>
    </citation>
    <scope>NUCLEOTIDE SEQUENCE</scope>
    <source>
        <strain evidence="4">CBS 121410</strain>
    </source>
</reference>
<dbReference type="Proteomes" id="UP000799776">
    <property type="component" value="Unassembled WGS sequence"/>
</dbReference>
<feature type="compositionally biased region" description="Polar residues" evidence="2">
    <location>
        <begin position="188"/>
        <end position="201"/>
    </location>
</feature>
<keyword evidence="3" id="KW-1133">Transmembrane helix</keyword>
<evidence type="ECO:0000256" key="2">
    <source>
        <dbReference type="SAM" id="MobiDB-lite"/>
    </source>
</evidence>
<keyword evidence="1" id="KW-0175">Coiled coil</keyword>
<feature type="coiled-coil region" evidence="1">
    <location>
        <begin position="100"/>
        <end position="152"/>
    </location>
</feature>
<evidence type="ECO:0000256" key="3">
    <source>
        <dbReference type="SAM" id="Phobius"/>
    </source>
</evidence>
<organism evidence="4 5">
    <name type="scientific">Saccharata proteae CBS 121410</name>
    <dbReference type="NCBI Taxonomy" id="1314787"/>
    <lineage>
        <taxon>Eukaryota</taxon>
        <taxon>Fungi</taxon>
        <taxon>Dikarya</taxon>
        <taxon>Ascomycota</taxon>
        <taxon>Pezizomycotina</taxon>
        <taxon>Dothideomycetes</taxon>
        <taxon>Dothideomycetes incertae sedis</taxon>
        <taxon>Botryosphaeriales</taxon>
        <taxon>Saccharataceae</taxon>
        <taxon>Saccharata</taxon>
    </lineage>
</organism>
<name>A0A9P4HNT6_9PEZI</name>
<sequence>MGSLLSIAAVITDTYIKFLGWAICAAIILIPFAMIYIALWLIDLRKQVHQLCTQKEHHLDLLQEANELLITKDRTIASLSGFANDRVEVRKGVAILTKDRANKESQITSLQTKMAAMKAKHAEEAEGLKEEIKDLREEVEAYAKDFQKLGLDTPTRGTKISSLGATKHEEVNKVVLLPCKPESDDSESGSQNSGDNSWNIL</sequence>
<feature type="region of interest" description="Disordered" evidence="2">
    <location>
        <begin position="177"/>
        <end position="201"/>
    </location>
</feature>
<feature type="transmembrane region" description="Helical" evidence="3">
    <location>
        <begin position="20"/>
        <end position="42"/>
    </location>
</feature>
<evidence type="ECO:0000313" key="5">
    <source>
        <dbReference type="Proteomes" id="UP000799776"/>
    </source>
</evidence>
<comment type="caution">
    <text evidence="4">The sequence shown here is derived from an EMBL/GenBank/DDBJ whole genome shotgun (WGS) entry which is preliminary data.</text>
</comment>
<evidence type="ECO:0000256" key="1">
    <source>
        <dbReference type="SAM" id="Coils"/>
    </source>
</evidence>
<gene>
    <name evidence="4" type="ORF">K490DRAFT_69554</name>
</gene>
<keyword evidence="3" id="KW-0812">Transmembrane</keyword>
<proteinExistence type="predicted"/>
<accession>A0A9P4HNT6</accession>
<dbReference type="AlphaFoldDB" id="A0A9P4HNT6"/>
<dbReference type="EMBL" id="ML978763">
    <property type="protein sequence ID" value="KAF2083696.1"/>
    <property type="molecule type" value="Genomic_DNA"/>
</dbReference>
<keyword evidence="3" id="KW-0472">Membrane</keyword>